<gene>
    <name evidence="3" type="ORF">E0493_18285</name>
</gene>
<keyword evidence="4" id="KW-1185">Reference proteome</keyword>
<dbReference type="RefSeq" id="WP_160938710.1">
    <property type="nucleotide sequence ID" value="NZ_SNVJ01000020.1"/>
</dbReference>
<reference evidence="3 4" key="1">
    <citation type="submission" date="2019-03" db="EMBL/GenBank/DDBJ databases">
        <title>Roseomonas sp. a novel Roseomonas species isolated from Sea whip Gorgonian.</title>
        <authorList>
            <person name="Li F."/>
            <person name="Pan X."/>
            <person name="Huang S."/>
            <person name="Li Z."/>
            <person name="Meng B."/>
        </authorList>
    </citation>
    <scope>NUCLEOTIDE SEQUENCE [LARGE SCALE GENOMIC DNA]</scope>
    <source>
        <strain evidence="3 4">M0104</strain>
    </source>
</reference>
<evidence type="ECO:0000256" key="2">
    <source>
        <dbReference type="SAM" id="SignalP"/>
    </source>
</evidence>
<feature type="signal peptide" evidence="2">
    <location>
        <begin position="1"/>
        <end position="29"/>
    </location>
</feature>
<sequence length="111" mass="11540">MRHPRREPVRRHATLVLALLAVATLAACAKPQPVPQPGLLGVGTPGVASHMPAEEPTSVQALLERCGPMPPESGTPPRPQSFAAACEELQRTLRNQPGNSVSAEGTVLPGG</sequence>
<dbReference type="PROSITE" id="PS51257">
    <property type="entry name" value="PROKAR_LIPOPROTEIN"/>
    <property type="match status" value="1"/>
</dbReference>
<feature type="compositionally biased region" description="Polar residues" evidence="1">
    <location>
        <begin position="92"/>
        <end position="103"/>
    </location>
</feature>
<dbReference type="AlphaFoldDB" id="A0A845BPG6"/>
<evidence type="ECO:0000313" key="3">
    <source>
        <dbReference type="EMBL" id="MXP65299.1"/>
    </source>
</evidence>
<keyword evidence="2" id="KW-0732">Signal</keyword>
<proteinExistence type="predicted"/>
<protein>
    <submittedName>
        <fullName evidence="3">Uncharacterized protein</fullName>
    </submittedName>
</protein>
<comment type="caution">
    <text evidence="3">The sequence shown here is derived from an EMBL/GenBank/DDBJ whole genome shotgun (WGS) entry which is preliminary data.</text>
</comment>
<dbReference type="EMBL" id="SNVJ01000020">
    <property type="protein sequence ID" value="MXP65299.1"/>
    <property type="molecule type" value="Genomic_DNA"/>
</dbReference>
<feature type="region of interest" description="Disordered" evidence="1">
    <location>
        <begin position="32"/>
        <end position="56"/>
    </location>
</feature>
<dbReference type="Proteomes" id="UP000460715">
    <property type="component" value="Unassembled WGS sequence"/>
</dbReference>
<evidence type="ECO:0000313" key="4">
    <source>
        <dbReference type="Proteomes" id="UP000460715"/>
    </source>
</evidence>
<evidence type="ECO:0000256" key="1">
    <source>
        <dbReference type="SAM" id="MobiDB-lite"/>
    </source>
</evidence>
<accession>A0A845BPG6</accession>
<name>A0A845BPG6_9PROT</name>
<feature type="region of interest" description="Disordered" evidence="1">
    <location>
        <begin position="92"/>
        <end position="111"/>
    </location>
</feature>
<feature type="chain" id="PRO_5032397195" evidence="2">
    <location>
        <begin position="30"/>
        <end position="111"/>
    </location>
</feature>
<organism evidence="3 4">
    <name type="scientific">Teichococcus coralli</name>
    <dbReference type="NCBI Taxonomy" id="2545983"/>
    <lineage>
        <taxon>Bacteria</taxon>
        <taxon>Pseudomonadati</taxon>
        <taxon>Pseudomonadota</taxon>
        <taxon>Alphaproteobacteria</taxon>
        <taxon>Acetobacterales</taxon>
        <taxon>Roseomonadaceae</taxon>
        <taxon>Roseomonas</taxon>
    </lineage>
</organism>